<dbReference type="InterPro" id="IPR052718">
    <property type="entry name" value="NmrA-type_oxidoreductase"/>
</dbReference>
<dbReference type="Pfam" id="PF13460">
    <property type="entry name" value="NAD_binding_10"/>
    <property type="match status" value="1"/>
</dbReference>
<dbReference type="InterPro" id="IPR016040">
    <property type="entry name" value="NAD(P)-bd_dom"/>
</dbReference>
<proteinExistence type="predicted"/>
<dbReference type="STRING" id="743788.S8FMP6"/>
<feature type="domain" description="NAD(P)-binding" evidence="1">
    <location>
        <begin position="8"/>
        <end position="156"/>
    </location>
</feature>
<sequence length="315" mass="33958">MTKYVLTGATGGLGSQVLLFLIHLVPASDIIVSLHNPTGVSPTIAASGVEVRKGDYADPDSLRVAFAGADKLLLISHPSFDHELRVRTHRNAIDAAKAAGCKHVYYTSLAFGFDAQKDLVPAGEPESIASIMQAHLDTEAYLRSSGLTYTIIREGVYSECWPLFFGFWPPVEGTNEVVIPHGDGAIAWANRVDLGEGTARIISSTSGYEDRTLLLSGTHTVTLSSLAATVSSVLNRPVHLKVVSVDQYITTHTGRLTPRGEAAYLREWATMHHALTRGECSVIDSTLRELVKRELVPFEETVTGMLGYGGEGVVL</sequence>
<accession>S8FMP6</accession>
<gene>
    <name evidence="2" type="ORF">FOMPIDRAFT_1118103</name>
</gene>
<evidence type="ECO:0000313" key="3">
    <source>
        <dbReference type="Proteomes" id="UP000015241"/>
    </source>
</evidence>
<dbReference type="eggNOG" id="ENOG502S0NM">
    <property type="taxonomic scope" value="Eukaryota"/>
</dbReference>
<dbReference type="PANTHER" id="PTHR47129:SF1">
    <property type="entry name" value="NMRA-LIKE DOMAIN-CONTAINING PROTEIN"/>
    <property type="match status" value="1"/>
</dbReference>
<dbReference type="Gene3D" id="3.40.50.720">
    <property type="entry name" value="NAD(P)-binding Rossmann-like Domain"/>
    <property type="match status" value="1"/>
</dbReference>
<dbReference type="OrthoDB" id="419598at2759"/>
<evidence type="ECO:0000259" key="1">
    <source>
        <dbReference type="Pfam" id="PF13460"/>
    </source>
</evidence>
<dbReference type="InterPro" id="IPR036291">
    <property type="entry name" value="NAD(P)-bd_dom_sf"/>
</dbReference>
<evidence type="ECO:0000313" key="2">
    <source>
        <dbReference type="EMBL" id="EPT02591.1"/>
    </source>
</evidence>
<dbReference type="PANTHER" id="PTHR47129">
    <property type="entry name" value="QUINONE OXIDOREDUCTASE 2"/>
    <property type="match status" value="1"/>
</dbReference>
<name>S8FMP6_FOMSC</name>
<dbReference type="Gene3D" id="3.90.25.10">
    <property type="entry name" value="UDP-galactose 4-epimerase, domain 1"/>
    <property type="match status" value="1"/>
</dbReference>
<reference evidence="2 3" key="1">
    <citation type="journal article" date="2012" name="Science">
        <title>The Paleozoic origin of enzymatic lignin decomposition reconstructed from 31 fungal genomes.</title>
        <authorList>
            <person name="Floudas D."/>
            <person name="Binder M."/>
            <person name="Riley R."/>
            <person name="Barry K."/>
            <person name="Blanchette R.A."/>
            <person name="Henrissat B."/>
            <person name="Martinez A.T."/>
            <person name="Otillar R."/>
            <person name="Spatafora J.W."/>
            <person name="Yadav J.S."/>
            <person name="Aerts A."/>
            <person name="Benoit I."/>
            <person name="Boyd A."/>
            <person name="Carlson A."/>
            <person name="Copeland A."/>
            <person name="Coutinho P.M."/>
            <person name="de Vries R.P."/>
            <person name="Ferreira P."/>
            <person name="Findley K."/>
            <person name="Foster B."/>
            <person name="Gaskell J."/>
            <person name="Glotzer D."/>
            <person name="Gorecki P."/>
            <person name="Heitman J."/>
            <person name="Hesse C."/>
            <person name="Hori C."/>
            <person name="Igarashi K."/>
            <person name="Jurgens J.A."/>
            <person name="Kallen N."/>
            <person name="Kersten P."/>
            <person name="Kohler A."/>
            <person name="Kuees U."/>
            <person name="Kumar T.K.A."/>
            <person name="Kuo A."/>
            <person name="LaButti K."/>
            <person name="Larrondo L.F."/>
            <person name="Lindquist E."/>
            <person name="Ling A."/>
            <person name="Lombard V."/>
            <person name="Lucas S."/>
            <person name="Lundell T."/>
            <person name="Martin R."/>
            <person name="McLaughlin D.J."/>
            <person name="Morgenstern I."/>
            <person name="Morin E."/>
            <person name="Murat C."/>
            <person name="Nagy L.G."/>
            <person name="Nolan M."/>
            <person name="Ohm R.A."/>
            <person name="Patyshakuliyeva A."/>
            <person name="Rokas A."/>
            <person name="Ruiz-Duenas F.J."/>
            <person name="Sabat G."/>
            <person name="Salamov A."/>
            <person name="Samejima M."/>
            <person name="Schmutz J."/>
            <person name="Slot J.C."/>
            <person name="St John F."/>
            <person name="Stenlid J."/>
            <person name="Sun H."/>
            <person name="Sun S."/>
            <person name="Syed K."/>
            <person name="Tsang A."/>
            <person name="Wiebenga A."/>
            <person name="Young D."/>
            <person name="Pisabarro A."/>
            <person name="Eastwood D.C."/>
            <person name="Martin F."/>
            <person name="Cullen D."/>
            <person name="Grigoriev I.V."/>
            <person name="Hibbett D.S."/>
        </authorList>
    </citation>
    <scope>NUCLEOTIDE SEQUENCE</scope>
    <source>
        <strain evidence="3">FP-58527</strain>
    </source>
</reference>
<dbReference type="InParanoid" id="S8FMP6"/>
<protein>
    <recommendedName>
        <fullName evidence="1">NAD(P)-binding domain-containing protein</fullName>
    </recommendedName>
</protein>
<dbReference type="HOGENOM" id="CLU_007383_10_4_1"/>
<dbReference type="Proteomes" id="UP000015241">
    <property type="component" value="Unassembled WGS sequence"/>
</dbReference>
<dbReference type="SUPFAM" id="SSF51735">
    <property type="entry name" value="NAD(P)-binding Rossmann-fold domains"/>
    <property type="match status" value="1"/>
</dbReference>
<dbReference type="EMBL" id="KE504134">
    <property type="protein sequence ID" value="EPT02591.1"/>
    <property type="molecule type" value="Genomic_DNA"/>
</dbReference>
<organism evidence="2 3">
    <name type="scientific">Fomitopsis schrenkii</name>
    <name type="common">Brown rot fungus</name>
    <dbReference type="NCBI Taxonomy" id="2126942"/>
    <lineage>
        <taxon>Eukaryota</taxon>
        <taxon>Fungi</taxon>
        <taxon>Dikarya</taxon>
        <taxon>Basidiomycota</taxon>
        <taxon>Agaricomycotina</taxon>
        <taxon>Agaricomycetes</taxon>
        <taxon>Polyporales</taxon>
        <taxon>Fomitopsis</taxon>
    </lineage>
</organism>
<keyword evidence="3" id="KW-1185">Reference proteome</keyword>
<dbReference type="AlphaFoldDB" id="S8FMP6"/>